<protein>
    <submittedName>
        <fullName evidence="1">Uncharacterized protein</fullName>
    </submittedName>
</protein>
<accession>A0A9R1VLE7</accession>
<reference evidence="1 2" key="1">
    <citation type="journal article" date="2017" name="Nat. Commun.">
        <title>Genome assembly with in vitro proximity ligation data and whole-genome triplication in lettuce.</title>
        <authorList>
            <person name="Reyes-Chin-Wo S."/>
            <person name="Wang Z."/>
            <person name="Yang X."/>
            <person name="Kozik A."/>
            <person name="Arikit S."/>
            <person name="Song C."/>
            <person name="Xia L."/>
            <person name="Froenicke L."/>
            <person name="Lavelle D.O."/>
            <person name="Truco M.J."/>
            <person name="Xia R."/>
            <person name="Zhu S."/>
            <person name="Xu C."/>
            <person name="Xu H."/>
            <person name="Xu X."/>
            <person name="Cox K."/>
            <person name="Korf I."/>
            <person name="Meyers B.C."/>
            <person name="Michelmore R.W."/>
        </authorList>
    </citation>
    <scope>NUCLEOTIDE SEQUENCE [LARGE SCALE GENOMIC DNA]</scope>
    <source>
        <strain evidence="2">cv. Salinas</strain>
        <tissue evidence="1">Seedlings</tissue>
    </source>
</reference>
<sequence>MSQLRDIDSSIYDGVSSVDCSMNESKFLGRRQMLILGVSVDRGWVTDPVADVQLLESPFSGEEIKDSVWDYGGDRAPSPDGVSYKFLKHYCV</sequence>
<evidence type="ECO:0000313" key="1">
    <source>
        <dbReference type="EMBL" id="KAJ0207000.1"/>
    </source>
</evidence>
<comment type="caution">
    <text evidence="1">The sequence shown here is derived from an EMBL/GenBank/DDBJ whole genome shotgun (WGS) entry which is preliminary data.</text>
</comment>
<keyword evidence="2" id="KW-1185">Reference proteome</keyword>
<name>A0A9R1VLE7_LACSA</name>
<gene>
    <name evidence="1" type="ORF">LSAT_V11C500269900</name>
</gene>
<evidence type="ECO:0000313" key="2">
    <source>
        <dbReference type="Proteomes" id="UP000235145"/>
    </source>
</evidence>
<dbReference type="AlphaFoldDB" id="A0A9R1VLE7"/>
<dbReference type="Proteomes" id="UP000235145">
    <property type="component" value="Unassembled WGS sequence"/>
</dbReference>
<dbReference type="EMBL" id="NBSK02000005">
    <property type="protein sequence ID" value="KAJ0207000.1"/>
    <property type="molecule type" value="Genomic_DNA"/>
</dbReference>
<organism evidence="1 2">
    <name type="scientific">Lactuca sativa</name>
    <name type="common">Garden lettuce</name>
    <dbReference type="NCBI Taxonomy" id="4236"/>
    <lineage>
        <taxon>Eukaryota</taxon>
        <taxon>Viridiplantae</taxon>
        <taxon>Streptophyta</taxon>
        <taxon>Embryophyta</taxon>
        <taxon>Tracheophyta</taxon>
        <taxon>Spermatophyta</taxon>
        <taxon>Magnoliopsida</taxon>
        <taxon>eudicotyledons</taxon>
        <taxon>Gunneridae</taxon>
        <taxon>Pentapetalae</taxon>
        <taxon>asterids</taxon>
        <taxon>campanulids</taxon>
        <taxon>Asterales</taxon>
        <taxon>Asteraceae</taxon>
        <taxon>Cichorioideae</taxon>
        <taxon>Cichorieae</taxon>
        <taxon>Lactucinae</taxon>
        <taxon>Lactuca</taxon>
    </lineage>
</organism>
<proteinExistence type="predicted"/>